<evidence type="ECO:0000313" key="2">
    <source>
        <dbReference type="Proteomes" id="UP000680865"/>
    </source>
</evidence>
<protein>
    <submittedName>
        <fullName evidence="1">Uncharacterized protein</fullName>
    </submittedName>
</protein>
<evidence type="ECO:0000313" key="1">
    <source>
        <dbReference type="EMBL" id="GIM80539.1"/>
    </source>
</evidence>
<name>A0A919SZF9_9ACTN</name>
<proteinExistence type="predicted"/>
<organism evidence="1 2">
    <name type="scientific">Winogradskya consettensis</name>
    <dbReference type="NCBI Taxonomy" id="113560"/>
    <lineage>
        <taxon>Bacteria</taxon>
        <taxon>Bacillati</taxon>
        <taxon>Actinomycetota</taxon>
        <taxon>Actinomycetes</taxon>
        <taxon>Micromonosporales</taxon>
        <taxon>Micromonosporaceae</taxon>
        <taxon>Winogradskya</taxon>
    </lineage>
</organism>
<reference evidence="1" key="1">
    <citation type="submission" date="2021-03" db="EMBL/GenBank/DDBJ databases">
        <title>Whole genome shotgun sequence of Actinoplanes consettensis NBRC 14913.</title>
        <authorList>
            <person name="Komaki H."/>
            <person name="Tamura T."/>
        </authorList>
    </citation>
    <scope>NUCLEOTIDE SEQUENCE</scope>
    <source>
        <strain evidence="1">NBRC 14913</strain>
    </source>
</reference>
<dbReference type="Proteomes" id="UP000680865">
    <property type="component" value="Unassembled WGS sequence"/>
</dbReference>
<keyword evidence="2" id="KW-1185">Reference proteome</keyword>
<dbReference type="RefSeq" id="WP_344646486.1">
    <property type="nucleotide sequence ID" value="NZ_BAAATW010000001.1"/>
</dbReference>
<comment type="caution">
    <text evidence="1">The sequence shown here is derived from an EMBL/GenBank/DDBJ whole genome shotgun (WGS) entry which is preliminary data.</text>
</comment>
<dbReference type="EMBL" id="BOQP01000043">
    <property type="protein sequence ID" value="GIM80539.1"/>
    <property type="molecule type" value="Genomic_DNA"/>
</dbReference>
<accession>A0A919SZF9</accession>
<gene>
    <name evidence="1" type="ORF">Aco04nite_71240</name>
</gene>
<sequence>MMTIAVEEQRVRNLFERVEAVEDVANSLPETDGRRRRLLDVSNAALAEEATIRPVIAAKLLGLSEKSVRTWAGEGVLVVSQRAPRLLLDVISVHEVSHVIRELRALGRDRDLLDAVWHRINDRALADRDDFRESLRQMRRGQGRVLRPLPEPDADGR</sequence>
<dbReference type="AlphaFoldDB" id="A0A919SZF9"/>